<proteinExistence type="evidence at transcript level"/>
<protein>
    <submittedName>
        <fullName evidence="6">Gram-negative bacteria binding protein 1</fullName>
    </submittedName>
</protein>
<organism evidence="6">
    <name type="scientific">Plautia stali</name>
    <name type="common">Stink bug</name>
    <dbReference type="NCBI Taxonomy" id="106108"/>
    <lineage>
        <taxon>Eukaryota</taxon>
        <taxon>Metazoa</taxon>
        <taxon>Ecdysozoa</taxon>
        <taxon>Arthropoda</taxon>
        <taxon>Hexapoda</taxon>
        <taxon>Insecta</taxon>
        <taxon>Pterygota</taxon>
        <taxon>Neoptera</taxon>
        <taxon>Paraneoptera</taxon>
        <taxon>Hemiptera</taxon>
        <taxon>Heteroptera</taxon>
        <taxon>Panheteroptera</taxon>
        <taxon>Pentatomomorpha</taxon>
        <taxon>Pentatomoidea</taxon>
        <taxon>Pentatomidae</taxon>
        <taxon>Pentatominae</taxon>
        <taxon>Plautia</taxon>
    </lineage>
</organism>
<feature type="domain" description="WSC" evidence="4">
    <location>
        <begin position="23"/>
        <end position="118"/>
    </location>
</feature>
<dbReference type="PANTHER" id="PTHR45964">
    <property type="entry name" value="WSCD FAMILY MEMBER CG9164"/>
    <property type="match status" value="1"/>
</dbReference>
<feature type="domain" description="GH16" evidence="5">
    <location>
        <begin position="390"/>
        <end position="739"/>
    </location>
</feature>
<keyword evidence="3" id="KW-0732">Signal</keyword>
<dbReference type="SMART" id="SM00321">
    <property type="entry name" value="WSC"/>
    <property type="match status" value="3"/>
</dbReference>
<feature type="domain" description="WSC" evidence="4">
    <location>
        <begin position="126"/>
        <end position="218"/>
    </location>
</feature>
<dbReference type="InterPro" id="IPR002889">
    <property type="entry name" value="WSC_carb-bd"/>
</dbReference>
<accession>A0A499U6E2</accession>
<gene>
    <name evidence="6" type="primary">GNBP1</name>
</gene>
<dbReference type="SUPFAM" id="SSF49899">
    <property type="entry name" value="Concanavalin A-like lectins/glucanases"/>
    <property type="match status" value="1"/>
</dbReference>
<feature type="region of interest" description="Disordered" evidence="2">
    <location>
        <begin position="370"/>
        <end position="398"/>
    </location>
</feature>
<dbReference type="InterPro" id="IPR051589">
    <property type="entry name" value="Sialate-O-sulfotransferase"/>
</dbReference>
<dbReference type="Pfam" id="PF01822">
    <property type="entry name" value="WSC"/>
    <property type="match status" value="3"/>
</dbReference>
<evidence type="ECO:0000256" key="1">
    <source>
        <dbReference type="ARBA" id="ARBA00022737"/>
    </source>
</evidence>
<dbReference type="GO" id="GO:0004553">
    <property type="term" value="F:hydrolase activity, hydrolyzing O-glycosyl compounds"/>
    <property type="evidence" value="ECO:0007669"/>
    <property type="project" value="InterPro"/>
</dbReference>
<evidence type="ECO:0000256" key="3">
    <source>
        <dbReference type="SAM" id="SignalP"/>
    </source>
</evidence>
<dbReference type="PROSITE" id="PS51762">
    <property type="entry name" value="GH16_2"/>
    <property type="match status" value="1"/>
</dbReference>
<dbReference type="PROSITE" id="PS51212">
    <property type="entry name" value="WSC"/>
    <property type="match status" value="3"/>
</dbReference>
<feature type="signal peptide" evidence="3">
    <location>
        <begin position="1"/>
        <end position="23"/>
    </location>
</feature>
<evidence type="ECO:0000259" key="4">
    <source>
        <dbReference type="PROSITE" id="PS51212"/>
    </source>
</evidence>
<evidence type="ECO:0000313" key="6">
    <source>
        <dbReference type="EMBL" id="BBE08129.1"/>
    </source>
</evidence>
<feature type="compositionally biased region" description="Low complexity" evidence="2">
    <location>
        <begin position="370"/>
        <end position="391"/>
    </location>
</feature>
<feature type="domain" description="WSC" evidence="4">
    <location>
        <begin position="225"/>
        <end position="318"/>
    </location>
</feature>
<reference evidence="6" key="1">
    <citation type="journal article" date="2019" name="Proc. R. Soc. B">
        <title>Functional crosstalk across IMD and Toll pathways: insight into the evolution of incomplete immune cascades.</title>
        <authorList>
            <person name="Nishide Y."/>
            <person name="Kageyama D."/>
            <person name="Yokoi K."/>
            <person name="Jouraku A."/>
            <person name="Tanaka H."/>
            <person name="Futahashi R."/>
            <person name="Fukatsu T."/>
        </authorList>
    </citation>
    <scope>NUCLEOTIDE SEQUENCE</scope>
</reference>
<dbReference type="InterPro" id="IPR013320">
    <property type="entry name" value="ConA-like_dom_sf"/>
</dbReference>
<dbReference type="AlphaFoldDB" id="A0A499U6E2"/>
<dbReference type="PANTHER" id="PTHR45964:SF9">
    <property type="entry name" value="SULFOTRANSFERASE"/>
    <property type="match status" value="1"/>
</dbReference>
<evidence type="ECO:0000259" key="5">
    <source>
        <dbReference type="PROSITE" id="PS51762"/>
    </source>
</evidence>
<name>A0A499U6E2_PLAST</name>
<evidence type="ECO:0000256" key="2">
    <source>
        <dbReference type="SAM" id="MobiDB-lite"/>
    </source>
</evidence>
<dbReference type="GO" id="GO:0005975">
    <property type="term" value="P:carbohydrate metabolic process"/>
    <property type="evidence" value="ECO:0007669"/>
    <property type="project" value="InterPro"/>
</dbReference>
<dbReference type="EMBL" id="LC384120">
    <property type="protein sequence ID" value="BBE08129.1"/>
    <property type="molecule type" value="mRNA"/>
</dbReference>
<feature type="chain" id="PRO_5020026001" evidence="3">
    <location>
        <begin position="24"/>
        <end position="739"/>
    </location>
</feature>
<keyword evidence="1" id="KW-0677">Repeat</keyword>
<sequence length="739" mass="82768">MGLSIQFGFGHFILLVFLSASESARLIGCYKEISTEARLLSGAQQNFENTLTPEKCISFCKGKGFLYAGLQYSYECFCAKDRPSFIHSADSSDCNSKCDGDKTKTCGGGFRLSVYDLADKPVNYVQPNYVGCYADEGGRRALTGKVAPESQEMTPELCVGFCFRNGYRYAGLQYRTQCFCGEELHGPRSSEGDCDMECAGDQRFLCGGGWRNSVYHTSIPNESEEGKLIGCFVDNENLRLLSGFRLDIPETNSPKKCMNICKQLGYSYAGLEYGVECHCGNRKPEPEKERNENECLSSCPDGTRRCGGNWRLLIYTTTSVTQPVISGVVQAPNIVVARPGIDGNKPPTAVVLATGSPQSVPVLTLNNPKTTAQTTTRRPTVTPTPRKTTPRYQNNSPTKSCIRSHTLVQGRTVCQGERLFHDSFLGDGLNGNVWTHEVFMPSEPDYEFVVFDNNPQSTYTSDGRLHIKLIPFEDNFVRSGKLELNRCTGRLHTEECVREAKAFSILPPIQSSRISTKNFFSFKFGKVLVRAKLPLGDWIIPEIWLEPKRKIYGPTYSSGRIRIAVARGNRELLSHNKEQIGNSMLESGILMGTAEKIRGRTVISDNPSGWHKEFHNYTLIWGPDNISFEVDGENREDLLAERRQLSELLGFDSRESTIWQNGSPIAPFDQEFYISLGLSVGGMKDFPDDCLTGESHRKPWKNEAVKGMVNFWQDRDSWLSTWNDRYSQLQVEHVSVFAL</sequence>
<dbReference type="InterPro" id="IPR000757">
    <property type="entry name" value="Beta-glucanase-like"/>
</dbReference>
<dbReference type="Gene3D" id="2.60.120.200">
    <property type="match status" value="1"/>
</dbReference>